<evidence type="ECO:0008006" key="4">
    <source>
        <dbReference type="Google" id="ProtNLM"/>
    </source>
</evidence>
<dbReference type="AlphaFoldDB" id="A0AAQ3L573"/>
<accession>A0AAQ3L573</accession>
<proteinExistence type="predicted"/>
<dbReference type="RefSeq" id="WP_317831577.1">
    <property type="nucleotide sequence ID" value="NZ_CP136920.1"/>
</dbReference>
<sequence>MINIKTLLAYSIFPALMFSSASAQTTFFSQTAGSANPASGASWNTAANGSGSNGNSGTYNAGTNNLVFQTGVSIATSRSTVGFDFNAVSYQLDGGALRNLINEIGTFSGGDITVTSNGGTFHQAASVGAGNAGGGVAGPSSLVLGSNTVFLGSASSGASGVYDFGLNVNGDGTLDLGFSNAATSFAFSNLSSDFSGTVLGDTFNGSISFAAGNGALSTNVVIGRALNDRFGKLDLVGDFSVASLSIDGENIATGIYTQSDLVAINATYADNLIDNGGRVFVATSIPEPSHVGILLCFTAALVVIARKRVRS</sequence>
<keyword evidence="3" id="KW-1185">Reference proteome</keyword>
<keyword evidence="1" id="KW-0732">Signal</keyword>
<organism evidence="2 3">
    <name type="scientific">Rubellicoccus peritrichatus</name>
    <dbReference type="NCBI Taxonomy" id="3080537"/>
    <lineage>
        <taxon>Bacteria</taxon>
        <taxon>Pseudomonadati</taxon>
        <taxon>Verrucomicrobiota</taxon>
        <taxon>Opitutia</taxon>
        <taxon>Puniceicoccales</taxon>
        <taxon>Cerasicoccaceae</taxon>
        <taxon>Rubellicoccus</taxon>
    </lineage>
</organism>
<evidence type="ECO:0000256" key="1">
    <source>
        <dbReference type="SAM" id="SignalP"/>
    </source>
</evidence>
<dbReference type="KEGG" id="puo:RZN69_13400"/>
<evidence type="ECO:0000313" key="2">
    <source>
        <dbReference type="EMBL" id="WOO39614.1"/>
    </source>
</evidence>
<evidence type="ECO:0000313" key="3">
    <source>
        <dbReference type="Proteomes" id="UP001304300"/>
    </source>
</evidence>
<dbReference type="Proteomes" id="UP001304300">
    <property type="component" value="Chromosome"/>
</dbReference>
<gene>
    <name evidence="2" type="ORF">RZN69_13400</name>
</gene>
<name>A0AAQ3L573_9BACT</name>
<feature type="chain" id="PRO_5043036410" description="PEP-CTERM protein-sorting domain-containing protein" evidence="1">
    <location>
        <begin position="24"/>
        <end position="311"/>
    </location>
</feature>
<dbReference type="EMBL" id="CP136920">
    <property type="protein sequence ID" value="WOO39614.1"/>
    <property type="molecule type" value="Genomic_DNA"/>
</dbReference>
<reference evidence="2 3" key="1">
    <citation type="submission" date="2023-10" db="EMBL/GenBank/DDBJ databases">
        <title>Rubellicoccus peritrichatus gen. nov., sp. nov., isolated from an algae of coral reef tank.</title>
        <authorList>
            <person name="Luo J."/>
        </authorList>
    </citation>
    <scope>NUCLEOTIDE SEQUENCE [LARGE SCALE GENOMIC DNA]</scope>
    <source>
        <strain evidence="2 3">CR14</strain>
    </source>
</reference>
<protein>
    <recommendedName>
        <fullName evidence="4">PEP-CTERM protein-sorting domain-containing protein</fullName>
    </recommendedName>
</protein>
<feature type="signal peptide" evidence="1">
    <location>
        <begin position="1"/>
        <end position="23"/>
    </location>
</feature>